<keyword evidence="5" id="KW-1185">Reference proteome</keyword>
<dbReference type="HOGENOM" id="CLU_010194_9_1_1"/>
<reference evidence="4 5" key="1">
    <citation type="submission" date="2014-04" db="EMBL/GenBank/DDBJ databases">
        <authorList>
            <consortium name="DOE Joint Genome Institute"/>
            <person name="Kuo A."/>
            <person name="Ruytinx J."/>
            <person name="Rineau F."/>
            <person name="Colpaert J."/>
            <person name="Kohler A."/>
            <person name="Nagy L.G."/>
            <person name="Floudas D."/>
            <person name="Copeland A."/>
            <person name="Barry K.W."/>
            <person name="Cichocki N."/>
            <person name="Veneault-Fourrey C."/>
            <person name="LaButti K."/>
            <person name="Lindquist E.A."/>
            <person name="Lipzen A."/>
            <person name="Lundell T."/>
            <person name="Morin E."/>
            <person name="Murat C."/>
            <person name="Sun H."/>
            <person name="Tunlid A."/>
            <person name="Henrissat B."/>
            <person name="Grigoriev I.V."/>
            <person name="Hibbett D.S."/>
            <person name="Martin F."/>
            <person name="Nordberg H.P."/>
            <person name="Cantor M.N."/>
            <person name="Hua S.X."/>
        </authorList>
    </citation>
    <scope>NUCLEOTIDE SEQUENCE [LARGE SCALE GENOMIC DNA]</scope>
    <source>
        <strain evidence="4 5">UH-Slu-Lm8-n1</strain>
    </source>
</reference>
<evidence type="ECO:0000256" key="2">
    <source>
        <dbReference type="ARBA" id="ARBA00022857"/>
    </source>
</evidence>
<dbReference type="InParanoid" id="A0A0D0BU62"/>
<dbReference type="PRINTS" id="PR00080">
    <property type="entry name" value="SDRFAMILY"/>
</dbReference>
<keyword evidence="2" id="KW-0521">NADP</keyword>
<name>A0A0D0BU62_9AGAM</name>
<dbReference type="SUPFAM" id="SSF51735">
    <property type="entry name" value="NAD(P)-binding Rossmann-fold domains"/>
    <property type="match status" value="1"/>
</dbReference>
<dbReference type="Gene3D" id="3.40.50.720">
    <property type="entry name" value="NAD(P)-binding Rossmann-like Domain"/>
    <property type="match status" value="1"/>
</dbReference>
<proteinExistence type="inferred from homology"/>
<accession>A0A0D0BU62</accession>
<organism evidence="4 5">
    <name type="scientific">Suillus luteus UH-Slu-Lm8-n1</name>
    <dbReference type="NCBI Taxonomy" id="930992"/>
    <lineage>
        <taxon>Eukaryota</taxon>
        <taxon>Fungi</taxon>
        <taxon>Dikarya</taxon>
        <taxon>Basidiomycota</taxon>
        <taxon>Agaricomycotina</taxon>
        <taxon>Agaricomycetes</taxon>
        <taxon>Agaricomycetidae</taxon>
        <taxon>Boletales</taxon>
        <taxon>Suillineae</taxon>
        <taxon>Suillaceae</taxon>
        <taxon>Suillus</taxon>
    </lineage>
</organism>
<dbReference type="InterPro" id="IPR051468">
    <property type="entry name" value="Fungal_SecMetab_SDRs"/>
</dbReference>
<evidence type="ECO:0008006" key="6">
    <source>
        <dbReference type="Google" id="ProtNLM"/>
    </source>
</evidence>
<reference evidence="5" key="2">
    <citation type="submission" date="2015-01" db="EMBL/GenBank/DDBJ databases">
        <title>Evolutionary Origins and Diversification of the Mycorrhizal Mutualists.</title>
        <authorList>
            <consortium name="DOE Joint Genome Institute"/>
            <consortium name="Mycorrhizal Genomics Consortium"/>
            <person name="Kohler A."/>
            <person name="Kuo A."/>
            <person name="Nagy L.G."/>
            <person name="Floudas D."/>
            <person name="Copeland A."/>
            <person name="Barry K.W."/>
            <person name="Cichocki N."/>
            <person name="Veneault-Fourrey C."/>
            <person name="LaButti K."/>
            <person name="Lindquist E.A."/>
            <person name="Lipzen A."/>
            <person name="Lundell T."/>
            <person name="Morin E."/>
            <person name="Murat C."/>
            <person name="Riley R."/>
            <person name="Ohm R."/>
            <person name="Sun H."/>
            <person name="Tunlid A."/>
            <person name="Henrissat B."/>
            <person name="Grigoriev I.V."/>
            <person name="Hibbett D.S."/>
            <person name="Martin F."/>
        </authorList>
    </citation>
    <scope>NUCLEOTIDE SEQUENCE [LARGE SCALE GENOMIC DNA]</scope>
    <source>
        <strain evidence="5">UH-Slu-Lm8-n1</strain>
    </source>
</reference>
<dbReference type="AlphaFoldDB" id="A0A0D0BU62"/>
<protein>
    <recommendedName>
        <fullName evidence="6">C-factor</fullName>
    </recommendedName>
</protein>
<evidence type="ECO:0000313" key="5">
    <source>
        <dbReference type="Proteomes" id="UP000054485"/>
    </source>
</evidence>
<gene>
    <name evidence="4" type="ORF">CY34DRAFT_9595</name>
</gene>
<evidence type="ECO:0000256" key="1">
    <source>
        <dbReference type="ARBA" id="ARBA00006484"/>
    </source>
</evidence>
<dbReference type="InterPro" id="IPR020904">
    <property type="entry name" value="Sc_DH/Rdtase_CS"/>
</dbReference>
<dbReference type="GO" id="GO:0016491">
    <property type="term" value="F:oxidoreductase activity"/>
    <property type="evidence" value="ECO:0007669"/>
    <property type="project" value="TreeGrafter"/>
</dbReference>
<dbReference type="PANTHER" id="PTHR43544:SF36">
    <property type="entry name" value="CHAIN OXIDOREDUCTASE (CSGA), PUTATIVE (AFU_ORTHOLOGUE AFUA_4G00910)-RELATED"/>
    <property type="match status" value="1"/>
</dbReference>
<dbReference type="PROSITE" id="PS00061">
    <property type="entry name" value="ADH_SHORT"/>
    <property type="match status" value="1"/>
</dbReference>
<dbReference type="InterPro" id="IPR036291">
    <property type="entry name" value="NAD(P)-bd_dom_sf"/>
</dbReference>
<dbReference type="Proteomes" id="UP000054485">
    <property type="component" value="Unassembled WGS sequence"/>
</dbReference>
<dbReference type="GO" id="GO:0005737">
    <property type="term" value="C:cytoplasm"/>
    <property type="evidence" value="ECO:0007669"/>
    <property type="project" value="TreeGrafter"/>
</dbReference>
<evidence type="ECO:0000256" key="3">
    <source>
        <dbReference type="RuleBase" id="RU000363"/>
    </source>
</evidence>
<evidence type="ECO:0000313" key="4">
    <source>
        <dbReference type="EMBL" id="KIK46593.1"/>
    </source>
</evidence>
<sequence>MSMPSTWLITGASRGIGLELTKQLLASPDAVVFATCRSPQSATPLLALGDSVSTNGTLHVVRMDVTDEISIVSAKDEVAGILQGRGLDYLVNNAGVAPQDDRTTTLNINDLLSTFLANVAGPALVMKTFIPLIEQGNRQVIANVSSALASIGTDFGREHTSYSISKYGLNMLTYKLAKERPDLTPFLVDPGWVKTDMGGSNAVLEAHESVAGIIQVVKNVTTKDAGQFIDYTGQKVPW</sequence>
<dbReference type="OrthoDB" id="9876299at2759"/>
<dbReference type="CDD" id="cd05325">
    <property type="entry name" value="carb_red_sniffer_like_SDR_c"/>
    <property type="match status" value="1"/>
</dbReference>
<dbReference type="Pfam" id="PF00106">
    <property type="entry name" value="adh_short"/>
    <property type="match status" value="1"/>
</dbReference>
<comment type="similarity">
    <text evidence="1 3">Belongs to the short-chain dehydrogenases/reductases (SDR) family.</text>
</comment>
<dbReference type="PRINTS" id="PR00081">
    <property type="entry name" value="GDHRDH"/>
</dbReference>
<dbReference type="InterPro" id="IPR002347">
    <property type="entry name" value="SDR_fam"/>
</dbReference>
<dbReference type="FunCoup" id="A0A0D0BU62">
    <property type="interactions" value="108"/>
</dbReference>
<dbReference type="EMBL" id="KN835157">
    <property type="protein sequence ID" value="KIK46593.1"/>
    <property type="molecule type" value="Genomic_DNA"/>
</dbReference>
<dbReference type="PANTHER" id="PTHR43544">
    <property type="entry name" value="SHORT-CHAIN DEHYDROGENASE/REDUCTASE"/>
    <property type="match status" value="1"/>
</dbReference>